<dbReference type="PANTHER" id="PTHR32282:SF15">
    <property type="entry name" value="PENICILLIN-BINDING PROTEIN 1C"/>
    <property type="match status" value="1"/>
</dbReference>
<evidence type="ECO:0000256" key="3">
    <source>
        <dbReference type="ARBA" id="ARBA00007739"/>
    </source>
</evidence>
<dbReference type="PANTHER" id="PTHR32282">
    <property type="entry name" value="BINDING PROTEIN TRANSPEPTIDASE, PUTATIVE-RELATED"/>
    <property type="match status" value="1"/>
</dbReference>
<dbReference type="Proteomes" id="UP000451233">
    <property type="component" value="Unassembled WGS sequence"/>
</dbReference>
<evidence type="ECO:0000256" key="10">
    <source>
        <dbReference type="ARBA" id="ARBA00044770"/>
    </source>
</evidence>
<dbReference type="NCBIfam" id="TIGR02073">
    <property type="entry name" value="PBP_1c"/>
    <property type="match status" value="1"/>
</dbReference>
<protein>
    <recommendedName>
        <fullName evidence="10">peptidoglycan glycosyltransferase</fullName>
        <ecNumber evidence="10">2.4.99.28</ecNumber>
    </recommendedName>
</protein>
<dbReference type="Gene3D" id="3.40.710.10">
    <property type="entry name" value="DD-peptidase/beta-lactamase superfamily"/>
    <property type="match status" value="1"/>
</dbReference>
<evidence type="ECO:0000313" key="16">
    <source>
        <dbReference type="EMBL" id="MXV15558.1"/>
    </source>
</evidence>
<keyword evidence="12" id="KW-0472">Membrane</keyword>
<reference evidence="16 17" key="1">
    <citation type="submission" date="2019-11" db="EMBL/GenBank/DDBJ databases">
        <title>Pedobacter sp. HMF7056 Genome sequencing and assembly.</title>
        <authorList>
            <person name="Kang H."/>
            <person name="Kim H."/>
            <person name="Joh K."/>
        </authorList>
    </citation>
    <scope>NUCLEOTIDE SEQUENCE [LARGE SCALE GENOMIC DNA]</scope>
    <source>
        <strain evidence="16 17">HMF7056</strain>
    </source>
</reference>
<comment type="similarity">
    <text evidence="2">In the C-terminal section; belongs to the transpeptidase family.</text>
</comment>
<dbReference type="GO" id="GO:0004180">
    <property type="term" value="F:carboxypeptidase activity"/>
    <property type="evidence" value="ECO:0007669"/>
    <property type="project" value="UniProtKB-KW"/>
</dbReference>
<evidence type="ECO:0000256" key="5">
    <source>
        <dbReference type="ARBA" id="ARBA00022670"/>
    </source>
</evidence>
<dbReference type="GO" id="GO:0008658">
    <property type="term" value="F:penicillin binding"/>
    <property type="evidence" value="ECO:0007669"/>
    <property type="project" value="InterPro"/>
</dbReference>
<dbReference type="GO" id="GO:0009252">
    <property type="term" value="P:peptidoglycan biosynthetic process"/>
    <property type="evidence" value="ECO:0007669"/>
    <property type="project" value="InterPro"/>
</dbReference>
<dbReference type="GO" id="GO:0008955">
    <property type="term" value="F:peptidoglycan glycosyltransferase activity"/>
    <property type="evidence" value="ECO:0007669"/>
    <property type="project" value="UniProtKB-EC"/>
</dbReference>
<dbReference type="Pfam" id="PF00905">
    <property type="entry name" value="Transpeptidase"/>
    <property type="match status" value="1"/>
</dbReference>
<feature type="domain" description="Penicillin-binding protein transpeptidase" evidence="13">
    <location>
        <begin position="303"/>
        <end position="453"/>
    </location>
</feature>
<accession>A0A7K1XXK4</accession>
<dbReference type="SUPFAM" id="SSF53955">
    <property type="entry name" value="Lysozyme-like"/>
    <property type="match status" value="1"/>
</dbReference>
<evidence type="ECO:0000256" key="7">
    <source>
        <dbReference type="ARBA" id="ARBA00022679"/>
    </source>
</evidence>
<feature type="domain" description="Glycosyl transferase family 51" evidence="14">
    <location>
        <begin position="67"/>
        <end position="222"/>
    </location>
</feature>
<dbReference type="InterPro" id="IPR011815">
    <property type="entry name" value="PBP_1c"/>
</dbReference>
<sequence>MKKILDLKRRRTWYLLTAVLLAIAFWFSLPDPLFTSPYSYVIEDSKGVLLGASIAADGQWRFQAGGKVPVKFGQCIIAFEDTRFRYHPGFDPIAMARAIRQNSGKQRIISGGSTLTMQVIRLSRQKRRNLWQKLVEVILAVRLELTYSKDEILGLYAANAPFGTNVIGLDAASWRYFGRGPANLSWGEAATLAVLPNAPSLIHPGRNRERLRLKRNRLLDKLVRQHVIDKGTAALAKLEPIPDRPLPLPRRAPHLLDRFKKDFASSDSARVKTTLDGDLQRQVNAVINRYHQQFKANGINNAAALVVEVETGNVLAYVGNISAPGDTEMQGDVDMIPALRSPGSTLKPLLYASMLAGGQLLPDALIPDIPTQIGGYSPRNFDLGYDGAIPASRALSRSLNIPAVKMLQQYKYQRFYQQLKRLGITSLNKPADFYGLSLILGGCETSMWELSGVYASMARTLDHYGANHAKYDPNDFRMPRYISGRQPARAASPVAQGVAGIDYASAWFTFNAMQEVMRPGEEGLWQQFASSRKVAWKTGTSFGFRDGWAIGLTPSHVICVWVGNADGEGRPGLTGIETAAPVLFELFNLLPASGWFEGPADFLVQVPVCRQSGYRAGPNCPDKEQKYIPAAGIKTSSCPWHQLVHLDQTGRFQVSSECESPSAMIHRPWFVLPPAMEYYYKLRHSDYLELPPFKPGCPDAGATRQMELIYPKNDAKVYIPIEISGERGNVIFNAAHRMRHTRIFWHLDDQYLATTTDFHQVSLSPPPGKHTITLVDEKGNRLVQVFEVLDKEKDR</sequence>
<evidence type="ECO:0000313" key="17">
    <source>
        <dbReference type="Proteomes" id="UP000451233"/>
    </source>
</evidence>
<evidence type="ECO:0000259" key="14">
    <source>
        <dbReference type="Pfam" id="PF00912"/>
    </source>
</evidence>
<keyword evidence="12" id="KW-0812">Transmembrane</keyword>
<evidence type="ECO:0000256" key="12">
    <source>
        <dbReference type="SAM" id="Phobius"/>
    </source>
</evidence>
<dbReference type="Pfam" id="PF00912">
    <property type="entry name" value="Transgly"/>
    <property type="match status" value="1"/>
</dbReference>
<comment type="catalytic activity">
    <reaction evidence="11">
        <text>[GlcNAc-(1-&gt;4)-Mur2Ac(oyl-L-Ala-gamma-D-Glu-L-Lys-D-Ala-D-Ala)](n)-di-trans,octa-cis-undecaprenyl diphosphate + beta-D-GlcNAc-(1-&gt;4)-Mur2Ac(oyl-L-Ala-gamma-D-Glu-L-Lys-D-Ala-D-Ala)-di-trans,octa-cis-undecaprenyl diphosphate = [GlcNAc-(1-&gt;4)-Mur2Ac(oyl-L-Ala-gamma-D-Glu-L-Lys-D-Ala-D-Ala)](n+1)-di-trans,octa-cis-undecaprenyl diphosphate + di-trans,octa-cis-undecaprenyl diphosphate + H(+)</text>
        <dbReference type="Rhea" id="RHEA:23708"/>
        <dbReference type="Rhea" id="RHEA-COMP:9602"/>
        <dbReference type="Rhea" id="RHEA-COMP:9603"/>
        <dbReference type="ChEBI" id="CHEBI:15378"/>
        <dbReference type="ChEBI" id="CHEBI:58405"/>
        <dbReference type="ChEBI" id="CHEBI:60033"/>
        <dbReference type="ChEBI" id="CHEBI:78435"/>
        <dbReference type="EC" id="2.4.99.28"/>
    </reaction>
</comment>
<comment type="caution">
    <text evidence="16">The sequence shown here is derived from an EMBL/GenBank/DDBJ whole genome shotgun (WGS) entry which is preliminary data.</text>
</comment>
<dbReference type="InterPro" id="IPR001460">
    <property type="entry name" value="PCN-bd_Tpept"/>
</dbReference>
<dbReference type="InterPro" id="IPR023346">
    <property type="entry name" value="Lysozyme-like_dom_sf"/>
</dbReference>
<keyword evidence="9" id="KW-0511">Multifunctional enzyme</keyword>
<feature type="transmembrane region" description="Helical" evidence="12">
    <location>
        <begin position="12"/>
        <end position="29"/>
    </location>
</feature>
<dbReference type="InterPro" id="IPR050396">
    <property type="entry name" value="Glycosyltr_51/Transpeptidase"/>
</dbReference>
<keyword evidence="4" id="KW-0121">Carboxypeptidase</keyword>
<evidence type="ECO:0000256" key="9">
    <source>
        <dbReference type="ARBA" id="ARBA00023268"/>
    </source>
</evidence>
<dbReference type="AlphaFoldDB" id="A0A7K1XXK4"/>
<dbReference type="Gene3D" id="1.10.3810.10">
    <property type="entry name" value="Biosynthetic peptidoglycan transglycosylase-like"/>
    <property type="match status" value="1"/>
</dbReference>
<keyword evidence="17" id="KW-1185">Reference proteome</keyword>
<comment type="pathway">
    <text evidence="1">Cell wall biogenesis; peptidoglycan biosynthesis.</text>
</comment>
<evidence type="ECO:0000259" key="15">
    <source>
        <dbReference type="Pfam" id="PF06832"/>
    </source>
</evidence>
<proteinExistence type="inferred from homology"/>
<dbReference type="EMBL" id="WVHS01000002">
    <property type="protein sequence ID" value="MXV15558.1"/>
    <property type="molecule type" value="Genomic_DNA"/>
</dbReference>
<evidence type="ECO:0000256" key="4">
    <source>
        <dbReference type="ARBA" id="ARBA00022645"/>
    </source>
</evidence>
<keyword evidence="8" id="KW-0378">Hydrolase</keyword>
<dbReference type="GO" id="GO:0030288">
    <property type="term" value="C:outer membrane-bounded periplasmic space"/>
    <property type="evidence" value="ECO:0007669"/>
    <property type="project" value="TreeGrafter"/>
</dbReference>
<dbReference type="InterPro" id="IPR036950">
    <property type="entry name" value="PBP_transglycosylase"/>
</dbReference>
<evidence type="ECO:0000256" key="11">
    <source>
        <dbReference type="ARBA" id="ARBA00049902"/>
    </source>
</evidence>
<gene>
    <name evidence="16" type="primary">pbpC</name>
    <name evidence="16" type="ORF">GS398_09600</name>
</gene>
<dbReference type="GO" id="GO:0006508">
    <property type="term" value="P:proteolysis"/>
    <property type="evidence" value="ECO:0007669"/>
    <property type="project" value="UniProtKB-KW"/>
</dbReference>
<dbReference type="InterPro" id="IPR009647">
    <property type="entry name" value="PBP_C"/>
</dbReference>
<evidence type="ECO:0000256" key="8">
    <source>
        <dbReference type="ARBA" id="ARBA00022801"/>
    </source>
</evidence>
<keyword evidence="5" id="KW-0645">Protease</keyword>
<dbReference type="InterPro" id="IPR012338">
    <property type="entry name" value="Beta-lactam/transpept-like"/>
</dbReference>
<dbReference type="EC" id="2.4.99.28" evidence="10"/>
<keyword evidence="12" id="KW-1133">Transmembrane helix</keyword>
<dbReference type="Pfam" id="PF06832">
    <property type="entry name" value="BiPBP_C"/>
    <property type="match status" value="1"/>
</dbReference>
<feature type="domain" description="Penicillin-binding C-terminal" evidence="15">
    <location>
        <begin position="700"/>
        <end position="781"/>
    </location>
</feature>
<evidence type="ECO:0000259" key="13">
    <source>
        <dbReference type="Pfam" id="PF00905"/>
    </source>
</evidence>
<evidence type="ECO:0000256" key="2">
    <source>
        <dbReference type="ARBA" id="ARBA00007090"/>
    </source>
</evidence>
<evidence type="ECO:0000256" key="6">
    <source>
        <dbReference type="ARBA" id="ARBA00022676"/>
    </source>
</evidence>
<organism evidence="16 17">
    <name type="scientific">Hufsiella ginkgonis</name>
    <dbReference type="NCBI Taxonomy" id="2695274"/>
    <lineage>
        <taxon>Bacteria</taxon>
        <taxon>Pseudomonadati</taxon>
        <taxon>Bacteroidota</taxon>
        <taxon>Sphingobacteriia</taxon>
        <taxon>Sphingobacteriales</taxon>
        <taxon>Sphingobacteriaceae</taxon>
        <taxon>Hufsiella</taxon>
    </lineage>
</organism>
<keyword evidence="6" id="KW-0328">Glycosyltransferase</keyword>
<evidence type="ECO:0000256" key="1">
    <source>
        <dbReference type="ARBA" id="ARBA00004752"/>
    </source>
</evidence>
<keyword evidence="7" id="KW-0808">Transferase</keyword>
<dbReference type="InterPro" id="IPR001264">
    <property type="entry name" value="Glyco_trans_51"/>
</dbReference>
<dbReference type="RefSeq" id="WP_160906545.1">
    <property type="nucleotide sequence ID" value="NZ_WVHS01000002.1"/>
</dbReference>
<name>A0A7K1XXK4_9SPHI</name>
<dbReference type="SUPFAM" id="SSF56601">
    <property type="entry name" value="beta-lactamase/transpeptidase-like"/>
    <property type="match status" value="1"/>
</dbReference>
<comment type="similarity">
    <text evidence="3">In the N-terminal section; belongs to the glycosyltransferase 51 family.</text>
</comment>